<accession>A0AAV3IGH8</accession>
<dbReference type="AlphaFoldDB" id="A0AAV3IGH8"/>
<name>A0AAV3IGH8_HELPX</name>
<dbReference type="Proteomes" id="UP000012012">
    <property type="component" value="Unassembled WGS sequence"/>
</dbReference>
<evidence type="ECO:0000313" key="3">
    <source>
        <dbReference type="EMBL" id="EMG96689.1"/>
    </source>
</evidence>
<evidence type="ECO:0000256" key="1">
    <source>
        <dbReference type="SAM" id="MobiDB-lite"/>
    </source>
</evidence>
<feature type="region of interest" description="Disordered" evidence="1">
    <location>
        <begin position="1"/>
        <end position="25"/>
    </location>
</feature>
<feature type="non-terminal residue" evidence="3">
    <location>
        <position position="1"/>
    </location>
</feature>
<dbReference type="EMBL" id="APDF01000015">
    <property type="protein sequence ID" value="EMG96689.1"/>
    <property type="molecule type" value="Genomic_DNA"/>
</dbReference>
<sequence>KGMQKESEKGIKEVSKTSAEETEKELKERAFKVIEDKEAFLKDLNAIKPMPLPKEIDTESFLNAFNGVKNKENFIKHLKSKPDSQHRLAYLHLVEPTLKEPDITLIFKEQGKEVKKEHIKAFQGDPKTIYYFLVTQDNDSKLITGLRTSENYLKTEIDKADIIHSFIPQDS</sequence>
<proteinExistence type="predicted"/>
<organism evidence="3 4">
    <name type="scientific">Helicobacter pylori GAM120Ai</name>
    <dbReference type="NCBI Taxonomy" id="1159029"/>
    <lineage>
        <taxon>Bacteria</taxon>
        <taxon>Pseudomonadati</taxon>
        <taxon>Campylobacterota</taxon>
        <taxon>Epsilonproteobacteria</taxon>
        <taxon>Campylobacterales</taxon>
        <taxon>Helicobacteraceae</taxon>
        <taxon>Helicobacter</taxon>
    </lineage>
</organism>
<gene>
    <name evidence="3" type="ORF">HMPREF1401_00498</name>
</gene>
<dbReference type="RefSeq" id="WP_001938409.1">
    <property type="nucleotide sequence ID" value="NZ_KB644446.1"/>
</dbReference>
<evidence type="ECO:0000259" key="2">
    <source>
        <dbReference type="Pfam" id="PF18810"/>
    </source>
</evidence>
<feature type="domain" description="Phage-Barnase-EndoU-ColicinE5/D-RelE like nuclease 2" evidence="2">
    <location>
        <begin position="72"/>
        <end position="156"/>
    </location>
</feature>
<dbReference type="InterPro" id="IPR041110">
    <property type="entry name" value="PBECR2"/>
</dbReference>
<dbReference type="Pfam" id="PF18810">
    <property type="entry name" value="PBECR2"/>
    <property type="match status" value="1"/>
</dbReference>
<protein>
    <recommendedName>
        <fullName evidence="2">Phage-Barnase-EndoU-ColicinE5/D-RelE like nuclease 2 domain-containing protein</fullName>
    </recommendedName>
</protein>
<comment type="caution">
    <text evidence="3">The sequence shown here is derived from an EMBL/GenBank/DDBJ whole genome shotgun (WGS) entry which is preliminary data.</text>
</comment>
<evidence type="ECO:0000313" key="4">
    <source>
        <dbReference type="Proteomes" id="UP000012012"/>
    </source>
</evidence>
<reference evidence="3 4" key="1">
    <citation type="submission" date="2012-11" db="EMBL/GenBank/DDBJ databases">
        <authorList>
            <person name="Weinstock G."/>
            <person name="Sodergren E."/>
            <person name="Lobos E.A."/>
            <person name="Fulton L."/>
            <person name="Fulton R."/>
            <person name="Courtney L."/>
            <person name="Fronick C."/>
            <person name="O'Laughlin M."/>
            <person name="Godfrey J."/>
            <person name="Wilson R.M."/>
            <person name="Miner T."/>
            <person name="Farmer C."/>
            <person name="Delehaunty K."/>
            <person name="Cordes M."/>
            <person name="Minx P."/>
            <person name="Tomlinson C."/>
            <person name="Chen J."/>
            <person name="Wollam A."/>
            <person name="Pepin K.H."/>
            <person name="Bhonagiri V."/>
            <person name="Zhang X."/>
            <person name="Suruliraj S."/>
            <person name="Antonio M."/>
            <person name="Secka O."/>
            <person name="Thomas J."/>
            <person name="Warren W."/>
            <person name="Mitreva M."/>
            <person name="Mardis E.R."/>
            <person name="Wilson R.K."/>
        </authorList>
    </citation>
    <scope>NUCLEOTIDE SEQUENCE [LARGE SCALE GENOMIC DNA]</scope>
    <source>
        <strain evidence="3 4">GAM120Ai</strain>
    </source>
</reference>